<feature type="region of interest" description="Disordered" evidence="1">
    <location>
        <begin position="20"/>
        <end position="63"/>
    </location>
</feature>
<dbReference type="EMBL" id="CADCWD010000005">
    <property type="protein sequence ID" value="CAA9518693.1"/>
    <property type="molecule type" value="Genomic_DNA"/>
</dbReference>
<dbReference type="AlphaFoldDB" id="A0A6J4TB69"/>
<feature type="compositionally biased region" description="Basic residues" evidence="1">
    <location>
        <begin position="47"/>
        <end position="59"/>
    </location>
</feature>
<evidence type="ECO:0000313" key="2">
    <source>
        <dbReference type="EMBL" id="CAA9518693.1"/>
    </source>
</evidence>
<name>A0A6J4TB69_9SPHN</name>
<organism evidence="2">
    <name type="scientific">uncultured Sphingosinicella sp</name>
    <dbReference type="NCBI Taxonomy" id="478748"/>
    <lineage>
        <taxon>Bacteria</taxon>
        <taxon>Pseudomonadati</taxon>
        <taxon>Pseudomonadota</taxon>
        <taxon>Alphaproteobacteria</taxon>
        <taxon>Sphingomonadales</taxon>
        <taxon>Sphingosinicellaceae</taxon>
        <taxon>Sphingosinicella</taxon>
        <taxon>environmental samples</taxon>
    </lineage>
</organism>
<feature type="non-terminal residue" evidence="2">
    <location>
        <position position="76"/>
    </location>
</feature>
<evidence type="ECO:0000256" key="1">
    <source>
        <dbReference type="SAM" id="MobiDB-lite"/>
    </source>
</evidence>
<feature type="compositionally biased region" description="Low complexity" evidence="1">
    <location>
        <begin position="20"/>
        <end position="31"/>
    </location>
</feature>
<keyword evidence="2" id="KW-0456">Lyase</keyword>
<accession>A0A6J4TB69</accession>
<protein>
    <submittedName>
        <fullName evidence="2">Lactoylglutathione lyase and related lyases</fullName>
    </submittedName>
</protein>
<dbReference type="GO" id="GO:0016829">
    <property type="term" value="F:lyase activity"/>
    <property type="evidence" value="ECO:0007669"/>
    <property type="project" value="UniProtKB-KW"/>
</dbReference>
<proteinExistence type="predicted"/>
<sequence length="76" mass="9160">VQPRHDRIQRHRALQALLRRGARHAGLQRGAIPQRLGERPHPPFLPPRRRHPRHFRANQRRAGMLGEWRHDRLQVR</sequence>
<reference evidence="2" key="1">
    <citation type="submission" date="2020-02" db="EMBL/GenBank/DDBJ databases">
        <authorList>
            <person name="Meier V. D."/>
        </authorList>
    </citation>
    <scope>NUCLEOTIDE SEQUENCE</scope>
    <source>
        <strain evidence="2">AVDCRST_MAG23</strain>
    </source>
</reference>
<gene>
    <name evidence="2" type="ORF">AVDCRST_MAG23-57</name>
</gene>
<feature type="non-terminal residue" evidence="2">
    <location>
        <position position="1"/>
    </location>
</feature>